<dbReference type="Gene3D" id="1.10.10.60">
    <property type="entry name" value="Homeodomain-like"/>
    <property type="match status" value="2"/>
</dbReference>
<dbReference type="PROSITE" id="PS50960">
    <property type="entry name" value="HTH_PSQ"/>
    <property type="match status" value="1"/>
</dbReference>
<feature type="region of interest" description="Disordered" evidence="4">
    <location>
        <begin position="127"/>
        <end position="277"/>
    </location>
</feature>
<name>A0AAN9VGF4_9ORTH</name>
<feature type="compositionally biased region" description="Polar residues" evidence="4">
    <location>
        <begin position="457"/>
        <end position="484"/>
    </location>
</feature>
<feature type="region of interest" description="Disordered" evidence="4">
    <location>
        <begin position="311"/>
        <end position="331"/>
    </location>
</feature>
<evidence type="ECO:0008006" key="10">
    <source>
        <dbReference type="Google" id="ProtNLM"/>
    </source>
</evidence>
<feature type="compositionally biased region" description="Polar residues" evidence="4">
    <location>
        <begin position="215"/>
        <end position="230"/>
    </location>
</feature>
<dbReference type="InterPro" id="IPR051095">
    <property type="entry name" value="Dros_DevTransReg"/>
</dbReference>
<dbReference type="EMBL" id="JAZDUA010000057">
    <property type="protein sequence ID" value="KAK7870432.1"/>
    <property type="molecule type" value="Genomic_DNA"/>
</dbReference>
<feature type="compositionally biased region" description="Low complexity" evidence="4">
    <location>
        <begin position="172"/>
        <end position="182"/>
    </location>
</feature>
<proteinExistence type="predicted"/>
<evidence type="ECO:0000313" key="8">
    <source>
        <dbReference type="EMBL" id="KAK7870432.1"/>
    </source>
</evidence>
<feature type="DNA-binding region" description="H-T-H motif" evidence="3">
    <location>
        <begin position="417"/>
        <end position="437"/>
    </location>
</feature>
<dbReference type="Proteomes" id="UP001378592">
    <property type="component" value="Unassembled WGS sequence"/>
</dbReference>
<dbReference type="Pfam" id="PF05225">
    <property type="entry name" value="HTH_psq"/>
    <property type="match status" value="2"/>
</dbReference>
<feature type="compositionally biased region" description="Polar residues" evidence="4">
    <location>
        <begin position="268"/>
        <end position="277"/>
    </location>
</feature>
<feature type="domain" description="BTB" evidence="5">
    <location>
        <begin position="31"/>
        <end position="96"/>
    </location>
</feature>
<feature type="region of interest" description="Disordered" evidence="4">
    <location>
        <begin position="443"/>
        <end position="484"/>
    </location>
</feature>
<dbReference type="AlphaFoldDB" id="A0AAN9VGF4"/>
<dbReference type="SUPFAM" id="SSF54695">
    <property type="entry name" value="POZ domain"/>
    <property type="match status" value="1"/>
</dbReference>
<dbReference type="GO" id="GO:0005634">
    <property type="term" value="C:nucleus"/>
    <property type="evidence" value="ECO:0007669"/>
    <property type="project" value="UniProtKB-SubCell"/>
</dbReference>
<dbReference type="SUPFAM" id="SSF46689">
    <property type="entry name" value="Homeodomain-like"/>
    <property type="match status" value="2"/>
</dbReference>
<dbReference type="PANTHER" id="PTHR23110:SF81">
    <property type="entry name" value="BTB-PROTEIN-VII, ISOFORM F-RELATED"/>
    <property type="match status" value="1"/>
</dbReference>
<evidence type="ECO:0000313" key="9">
    <source>
        <dbReference type="Proteomes" id="UP001378592"/>
    </source>
</evidence>
<dbReference type="InterPro" id="IPR011333">
    <property type="entry name" value="SKP1/BTB/POZ_sf"/>
</dbReference>
<dbReference type="Gene3D" id="3.30.710.10">
    <property type="entry name" value="Potassium Channel Kv1.1, Chain A"/>
    <property type="match status" value="1"/>
</dbReference>
<evidence type="ECO:0000259" key="6">
    <source>
        <dbReference type="PROSITE" id="PS50960"/>
    </source>
</evidence>
<protein>
    <recommendedName>
        <fullName evidence="10">BTB domain-containing protein</fullName>
    </recommendedName>
</protein>
<dbReference type="SMART" id="SM00225">
    <property type="entry name" value="BTB"/>
    <property type="match status" value="1"/>
</dbReference>
<evidence type="ECO:0000259" key="5">
    <source>
        <dbReference type="PROSITE" id="PS50097"/>
    </source>
</evidence>
<accession>A0AAN9VGF4</accession>
<dbReference type="GO" id="GO:0003677">
    <property type="term" value="F:DNA binding"/>
    <property type="evidence" value="ECO:0007669"/>
    <property type="project" value="UniProtKB-UniRule"/>
</dbReference>
<keyword evidence="2 3" id="KW-0539">Nucleus</keyword>
<sequence>MSIQQFCLRWNNHQPNFISVFTNLLLSESLVDVTLAAEGKHLQAHRVVLSACSSYFQSLFTINPCQHPIVILKDVKYNDLKIMVDFMYYGEVNVSQEQLPAILKTAEMLKIKGLADTDQHISGTVHMMKSESASSDKADLLTPGDSTWGSDSARRSPSPMSPSMRRKRFRKSSTGSGSGSTERTSEEVTSEMSLAPSLVKPEPVSYTPEAESGGRSDSSLRNSTQEPSTDSEPREGSQDSTEDDPLSMQMSHESSVGVETQIADTGPGPSTSQQSMASQGLQWTLLEHGYPRFALSSCQATLSVQATSAFCTPDPPSNASQPRRDGAQYTSSTYQSHQMLPMSSCAVVGTYSHPSSNPNSPYPTSYTSPCTSPCINPNSINIAGQNAPVRRKRSSNPQADENFVRALEAVRLGGIGFCKAARMFGVNNRTLWLEYKKRGYPVTRPSPSVKSRIKQEVPTSSPSQQANSQTETTPTNAPVSSSSAMCPPPSVGVWVKNPYTFQDVSLRSSVSSWFSPVNFSLPNQSSFTVQPSSPRAKLVETAQGKKLIVCNKEVPVNMLRAIRAVLLQNCSINKAAIMYKVSQSTLWRYVGLLPMCVGEKDLHNFITYDVPMKDEAPSTANSVT</sequence>
<comment type="caution">
    <text evidence="7">The sequence shown here is derived from an EMBL/GenBank/DDBJ whole genome shotgun (WGS) entry which is preliminary data.</text>
</comment>
<dbReference type="Pfam" id="PF00651">
    <property type="entry name" value="BTB"/>
    <property type="match status" value="1"/>
</dbReference>
<dbReference type="EMBL" id="JAZDUA010000686">
    <property type="protein sequence ID" value="KAK7789940.1"/>
    <property type="molecule type" value="Genomic_DNA"/>
</dbReference>
<evidence type="ECO:0000256" key="4">
    <source>
        <dbReference type="SAM" id="MobiDB-lite"/>
    </source>
</evidence>
<dbReference type="PROSITE" id="PS50097">
    <property type="entry name" value="BTB"/>
    <property type="match status" value="1"/>
</dbReference>
<comment type="subcellular location">
    <subcellularLocation>
        <location evidence="1 3">Nucleus</location>
    </subcellularLocation>
</comment>
<gene>
    <name evidence="8" type="ORF">R5R35_000722</name>
    <name evidence="7" type="ORF">R5R35_008844</name>
</gene>
<evidence type="ECO:0000256" key="3">
    <source>
        <dbReference type="PROSITE-ProRule" id="PRU00320"/>
    </source>
</evidence>
<dbReference type="CDD" id="cd18315">
    <property type="entry name" value="BTB_POZ_BAB-like"/>
    <property type="match status" value="1"/>
</dbReference>
<evidence type="ECO:0000313" key="7">
    <source>
        <dbReference type="EMBL" id="KAK7789940.1"/>
    </source>
</evidence>
<reference evidence="7 9" key="1">
    <citation type="submission" date="2024-03" db="EMBL/GenBank/DDBJ databases">
        <title>The genome assembly and annotation of the cricket Gryllus longicercus Weissman &amp; Gray.</title>
        <authorList>
            <person name="Szrajer S."/>
            <person name="Gray D."/>
            <person name="Ylla G."/>
        </authorList>
    </citation>
    <scope>NUCLEOTIDE SEQUENCE [LARGE SCALE GENOMIC DNA]</scope>
    <source>
        <strain evidence="7">DAG 2021-001</strain>
        <tissue evidence="7">Whole body minus gut</tissue>
    </source>
</reference>
<keyword evidence="3" id="KW-0238">DNA-binding</keyword>
<dbReference type="GO" id="GO:0006357">
    <property type="term" value="P:regulation of transcription by RNA polymerase II"/>
    <property type="evidence" value="ECO:0007669"/>
    <property type="project" value="TreeGrafter"/>
</dbReference>
<feature type="domain" description="HTH psq-type" evidence="6">
    <location>
        <begin position="389"/>
        <end position="441"/>
    </location>
</feature>
<feature type="compositionally biased region" description="Polar residues" evidence="4">
    <location>
        <begin position="248"/>
        <end position="258"/>
    </location>
</feature>
<dbReference type="InterPro" id="IPR007889">
    <property type="entry name" value="HTH_Psq"/>
</dbReference>
<keyword evidence="9" id="KW-1185">Reference proteome</keyword>
<dbReference type="InterPro" id="IPR009057">
    <property type="entry name" value="Homeodomain-like_sf"/>
</dbReference>
<evidence type="ECO:0000256" key="2">
    <source>
        <dbReference type="ARBA" id="ARBA00023242"/>
    </source>
</evidence>
<dbReference type="InterPro" id="IPR000210">
    <property type="entry name" value="BTB/POZ_dom"/>
</dbReference>
<organism evidence="7 9">
    <name type="scientific">Gryllus longicercus</name>
    <dbReference type="NCBI Taxonomy" id="2509291"/>
    <lineage>
        <taxon>Eukaryota</taxon>
        <taxon>Metazoa</taxon>
        <taxon>Ecdysozoa</taxon>
        <taxon>Arthropoda</taxon>
        <taxon>Hexapoda</taxon>
        <taxon>Insecta</taxon>
        <taxon>Pterygota</taxon>
        <taxon>Neoptera</taxon>
        <taxon>Polyneoptera</taxon>
        <taxon>Orthoptera</taxon>
        <taxon>Ensifera</taxon>
        <taxon>Gryllidea</taxon>
        <taxon>Grylloidea</taxon>
        <taxon>Gryllidae</taxon>
        <taxon>Gryllinae</taxon>
        <taxon>Gryllus</taxon>
    </lineage>
</organism>
<dbReference type="PANTHER" id="PTHR23110">
    <property type="entry name" value="BTB DOMAIN TRANSCRIPTION FACTOR"/>
    <property type="match status" value="1"/>
</dbReference>
<evidence type="ECO:0000256" key="1">
    <source>
        <dbReference type="ARBA" id="ARBA00004123"/>
    </source>
</evidence>